<name>K0K9A6_SACES</name>
<evidence type="ECO:0000313" key="5">
    <source>
        <dbReference type="Proteomes" id="UP000006281"/>
    </source>
</evidence>
<evidence type="ECO:0000256" key="2">
    <source>
        <dbReference type="SAM" id="SignalP"/>
    </source>
</evidence>
<protein>
    <recommendedName>
        <fullName evidence="3">SH3b domain-containing protein</fullName>
    </recommendedName>
</protein>
<sequence>MRLRRTVAAVGLAALASLTVAGSAGAAPAAGGPESAACGQTGSDKDNRAYTRDFEQGTNIRSGPSTACAIVGVGYPENSIDYHCWVSGEGGTWSYLRTRNDVYGWVKDSTLKGGGSIVQC</sequence>
<dbReference type="RefSeq" id="WP_015105055.1">
    <property type="nucleotide sequence ID" value="NC_019673.1"/>
</dbReference>
<feature type="signal peptide" evidence="2">
    <location>
        <begin position="1"/>
        <end position="26"/>
    </location>
</feature>
<dbReference type="AlphaFoldDB" id="K0K9A6"/>
<dbReference type="Proteomes" id="UP000006281">
    <property type="component" value="Chromosome"/>
</dbReference>
<dbReference type="PATRIC" id="fig|1179773.3.peg.7802"/>
<dbReference type="Gene3D" id="2.30.30.40">
    <property type="entry name" value="SH3 Domains"/>
    <property type="match status" value="1"/>
</dbReference>
<feature type="compositionally biased region" description="Low complexity" evidence="1">
    <location>
        <begin position="25"/>
        <end position="37"/>
    </location>
</feature>
<keyword evidence="5" id="KW-1185">Reference proteome</keyword>
<evidence type="ECO:0000259" key="3">
    <source>
        <dbReference type="Pfam" id="PF08239"/>
    </source>
</evidence>
<dbReference type="HOGENOM" id="CLU_161148_0_0_11"/>
<keyword evidence="2" id="KW-0732">Signal</keyword>
<dbReference type="eggNOG" id="COG4991">
    <property type="taxonomic scope" value="Bacteria"/>
</dbReference>
<reference evidence="4 5" key="1">
    <citation type="journal article" date="2012" name="BMC Genomics">
        <title>Complete genome sequence of Saccharothrix espanaensis DSM 44229T and comparison to the other completely sequenced Pseudonocardiaceae.</title>
        <authorList>
            <person name="Strobel T."/>
            <person name="Al-Dilaimi A."/>
            <person name="Blom J."/>
            <person name="Gessner A."/>
            <person name="Kalinowski J."/>
            <person name="Luzhetska M."/>
            <person name="Puhler A."/>
            <person name="Szczepanowski R."/>
            <person name="Bechthold A."/>
            <person name="Ruckert C."/>
        </authorList>
    </citation>
    <scope>NUCLEOTIDE SEQUENCE [LARGE SCALE GENOMIC DNA]</scope>
    <source>
        <strain evidence="5">ATCC 51144 / DSM 44229 / JCM 9112 / NBRC 15066 / NRRL 15764</strain>
    </source>
</reference>
<dbReference type="STRING" id="1179773.BN6_77260"/>
<dbReference type="InterPro" id="IPR003646">
    <property type="entry name" value="SH3-like_bac-type"/>
</dbReference>
<dbReference type="Pfam" id="PF08239">
    <property type="entry name" value="SH3_3"/>
    <property type="match status" value="1"/>
</dbReference>
<organism evidence="4 5">
    <name type="scientific">Saccharothrix espanaensis (strain ATCC 51144 / DSM 44229 / JCM 9112 / NBRC 15066 / NRRL 15764)</name>
    <dbReference type="NCBI Taxonomy" id="1179773"/>
    <lineage>
        <taxon>Bacteria</taxon>
        <taxon>Bacillati</taxon>
        <taxon>Actinomycetota</taxon>
        <taxon>Actinomycetes</taxon>
        <taxon>Pseudonocardiales</taxon>
        <taxon>Pseudonocardiaceae</taxon>
        <taxon>Saccharothrix</taxon>
    </lineage>
</organism>
<accession>K0K9A6</accession>
<gene>
    <name evidence="4" type="ordered locus">BN6_77260</name>
</gene>
<feature type="region of interest" description="Disordered" evidence="1">
    <location>
        <begin position="25"/>
        <end position="48"/>
    </location>
</feature>
<feature type="chain" id="PRO_5003835926" description="SH3b domain-containing protein" evidence="2">
    <location>
        <begin position="27"/>
        <end position="120"/>
    </location>
</feature>
<evidence type="ECO:0000256" key="1">
    <source>
        <dbReference type="SAM" id="MobiDB-lite"/>
    </source>
</evidence>
<dbReference type="KEGG" id="sesp:BN6_77260"/>
<dbReference type="OrthoDB" id="3697954at2"/>
<proteinExistence type="predicted"/>
<dbReference type="EMBL" id="HE804045">
    <property type="protein sequence ID" value="CCH34946.1"/>
    <property type="molecule type" value="Genomic_DNA"/>
</dbReference>
<evidence type="ECO:0000313" key="4">
    <source>
        <dbReference type="EMBL" id="CCH34946.1"/>
    </source>
</evidence>
<feature type="domain" description="SH3b" evidence="3">
    <location>
        <begin position="57"/>
        <end position="111"/>
    </location>
</feature>